<name>A0AAD7S360_9TELE</name>
<evidence type="ECO:0000313" key="3">
    <source>
        <dbReference type="Proteomes" id="UP001221898"/>
    </source>
</evidence>
<sequence length="117" mass="12346">MGAPHITFPSSAAFVPSLLRKPAPFRSSQDQGGGAVRRGRGSCDLGTFPIAVLIGCGSPQSPANSGSDCDGCQLLGLSRDSWLQAPEPVPSQTGLLPFPGQHLKPPRFPLTTFRKYK</sequence>
<keyword evidence="3" id="KW-1185">Reference proteome</keyword>
<evidence type="ECO:0000256" key="1">
    <source>
        <dbReference type="SAM" id="MobiDB-lite"/>
    </source>
</evidence>
<evidence type="ECO:0000313" key="2">
    <source>
        <dbReference type="EMBL" id="KAJ8395045.1"/>
    </source>
</evidence>
<gene>
    <name evidence="2" type="ORF">AAFF_G00039960</name>
</gene>
<dbReference type="EMBL" id="JAINUG010000120">
    <property type="protein sequence ID" value="KAJ8395045.1"/>
    <property type="molecule type" value="Genomic_DNA"/>
</dbReference>
<organism evidence="2 3">
    <name type="scientific">Aldrovandia affinis</name>
    <dbReference type="NCBI Taxonomy" id="143900"/>
    <lineage>
        <taxon>Eukaryota</taxon>
        <taxon>Metazoa</taxon>
        <taxon>Chordata</taxon>
        <taxon>Craniata</taxon>
        <taxon>Vertebrata</taxon>
        <taxon>Euteleostomi</taxon>
        <taxon>Actinopterygii</taxon>
        <taxon>Neopterygii</taxon>
        <taxon>Teleostei</taxon>
        <taxon>Notacanthiformes</taxon>
        <taxon>Halosauridae</taxon>
        <taxon>Aldrovandia</taxon>
    </lineage>
</organism>
<dbReference type="AlphaFoldDB" id="A0AAD7S360"/>
<protein>
    <submittedName>
        <fullName evidence="2">Uncharacterized protein</fullName>
    </submittedName>
</protein>
<accession>A0AAD7S360</accession>
<comment type="caution">
    <text evidence="2">The sequence shown here is derived from an EMBL/GenBank/DDBJ whole genome shotgun (WGS) entry which is preliminary data.</text>
</comment>
<feature type="region of interest" description="Disordered" evidence="1">
    <location>
        <begin position="86"/>
        <end position="117"/>
    </location>
</feature>
<proteinExistence type="predicted"/>
<reference evidence="2" key="1">
    <citation type="journal article" date="2023" name="Science">
        <title>Genome structures resolve the early diversification of teleost fishes.</title>
        <authorList>
            <person name="Parey E."/>
            <person name="Louis A."/>
            <person name="Montfort J."/>
            <person name="Bouchez O."/>
            <person name="Roques C."/>
            <person name="Iampietro C."/>
            <person name="Lluch J."/>
            <person name="Castinel A."/>
            <person name="Donnadieu C."/>
            <person name="Desvignes T."/>
            <person name="Floi Bucao C."/>
            <person name="Jouanno E."/>
            <person name="Wen M."/>
            <person name="Mejri S."/>
            <person name="Dirks R."/>
            <person name="Jansen H."/>
            <person name="Henkel C."/>
            <person name="Chen W.J."/>
            <person name="Zahm M."/>
            <person name="Cabau C."/>
            <person name="Klopp C."/>
            <person name="Thompson A.W."/>
            <person name="Robinson-Rechavi M."/>
            <person name="Braasch I."/>
            <person name="Lecointre G."/>
            <person name="Bobe J."/>
            <person name="Postlethwait J.H."/>
            <person name="Berthelot C."/>
            <person name="Roest Crollius H."/>
            <person name="Guiguen Y."/>
        </authorList>
    </citation>
    <scope>NUCLEOTIDE SEQUENCE</scope>
    <source>
        <strain evidence="2">NC1722</strain>
    </source>
</reference>
<dbReference type="Proteomes" id="UP001221898">
    <property type="component" value="Unassembled WGS sequence"/>
</dbReference>